<dbReference type="AlphaFoldDB" id="A0A9W5YQK9"/>
<reference evidence="2" key="1">
    <citation type="submission" date="2022-07" db="EMBL/GenBank/DDBJ databases">
        <title>Taxonomy of Aspergillus series Nigri: significant species reduction supported by multi-species coalescent approaches.</title>
        <authorList>
            <person name="Bian C."/>
            <person name="Kusuya Y."/>
            <person name="Sklenar F."/>
            <person name="D'hooge E."/>
            <person name="Yaguchi T."/>
            <person name="Takahashi H."/>
            <person name="Hubka V."/>
        </authorList>
    </citation>
    <scope>NUCLEOTIDE SEQUENCE</scope>
    <source>
        <strain evidence="2">CBS 733.88</strain>
    </source>
</reference>
<dbReference type="PANTHER" id="PTHR36195">
    <property type="entry name" value="DOMAIN PROTEIN, PUTATIVE (AFU_ORTHOLOGUE AFUA_5G01990)-RELATED-RELATED"/>
    <property type="match status" value="1"/>
</dbReference>
<protein>
    <recommendedName>
        <fullName evidence="4">BYS1 domain protein</fullName>
    </recommendedName>
</protein>
<feature type="chain" id="PRO_5040892336" description="BYS1 domain protein" evidence="1">
    <location>
        <begin position="17"/>
        <end position="155"/>
    </location>
</feature>
<accession>A0A9W5YQK9</accession>
<dbReference type="EMBL" id="BROQ01000047">
    <property type="protein sequence ID" value="GKZ22090.1"/>
    <property type="molecule type" value="Genomic_DNA"/>
</dbReference>
<dbReference type="InterPro" id="IPR006771">
    <property type="entry name" value="CetA-like"/>
</dbReference>
<evidence type="ECO:0000313" key="2">
    <source>
        <dbReference type="EMBL" id="GKZ22090.1"/>
    </source>
</evidence>
<feature type="signal peptide" evidence="1">
    <location>
        <begin position="1"/>
        <end position="16"/>
    </location>
</feature>
<name>A0A9W5YQK9_9EURO</name>
<evidence type="ECO:0008006" key="4">
    <source>
        <dbReference type="Google" id="ProtNLM"/>
    </source>
</evidence>
<keyword evidence="1" id="KW-0732">Signal</keyword>
<comment type="caution">
    <text evidence="2">The sequence shown here is derived from an EMBL/GenBank/DDBJ whole genome shotgun (WGS) entry which is preliminary data.</text>
</comment>
<proteinExistence type="predicted"/>
<dbReference type="Pfam" id="PF04681">
    <property type="entry name" value="Bys1"/>
    <property type="match status" value="1"/>
</dbReference>
<gene>
    <name evidence="2" type="ORF">AbraCBS73388_008027</name>
</gene>
<organism evidence="2 3">
    <name type="scientific">Aspergillus brasiliensis</name>
    <dbReference type="NCBI Taxonomy" id="319629"/>
    <lineage>
        <taxon>Eukaryota</taxon>
        <taxon>Fungi</taxon>
        <taxon>Dikarya</taxon>
        <taxon>Ascomycota</taxon>
        <taxon>Pezizomycotina</taxon>
        <taxon>Eurotiomycetes</taxon>
        <taxon>Eurotiomycetidae</taxon>
        <taxon>Eurotiales</taxon>
        <taxon>Aspergillaceae</taxon>
        <taxon>Aspergillus</taxon>
        <taxon>Aspergillus subgen. Circumdati</taxon>
    </lineage>
</organism>
<dbReference type="Proteomes" id="UP001143548">
    <property type="component" value="Unassembled WGS sequence"/>
</dbReference>
<sequence length="155" mass="15859">MKFLSLLLPLLPLTTAVGSAIVQNNCTSPIYLWSVGGSVSAMQTIDSGSSYSETFHYDSSSGGVALKITTSADGLYSGAAQTDYAYTLDTGSNTVFYDLSDVYGDPFSGSVVSLVSSDASCGSICWAGGVPPAGTVVRSCQADADEVLTVCADSC</sequence>
<evidence type="ECO:0000256" key="1">
    <source>
        <dbReference type="SAM" id="SignalP"/>
    </source>
</evidence>
<evidence type="ECO:0000313" key="3">
    <source>
        <dbReference type="Proteomes" id="UP001143548"/>
    </source>
</evidence>
<dbReference type="PANTHER" id="PTHR36195:SF4">
    <property type="entry name" value="DOMAIN PROTEIN, PUTATIVE (AFU_ORTHOLOGUE AFUA_5G01990)-RELATED"/>
    <property type="match status" value="1"/>
</dbReference>